<feature type="region of interest" description="Disordered" evidence="1">
    <location>
        <begin position="1"/>
        <end position="52"/>
    </location>
</feature>
<feature type="compositionally biased region" description="Basic residues" evidence="1">
    <location>
        <begin position="11"/>
        <end position="28"/>
    </location>
</feature>
<accession>A0A4C1V3I9</accession>
<name>A0A4C1V3I9_EUMVA</name>
<keyword evidence="2" id="KW-0472">Membrane</keyword>
<keyword evidence="2" id="KW-0812">Transmembrane</keyword>
<gene>
    <name evidence="3" type="ORF">EVAR_6731_1</name>
</gene>
<dbReference type="EMBL" id="BGZK01000273">
    <property type="protein sequence ID" value="GBP33383.1"/>
    <property type="molecule type" value="Genomic_DNA"/>
</dbReference>
<comment type="caution">
    <text evidence="3">The sequence shown here is derived from an EMBL/GenBank/DDBJ whole genome shotgun (WGS) entry which is preliminary data.</text>
</comment>
<evidence type="ECO:0000256" key="2">
    <source>
        <dbReference type="SAM" id="Phobius"/>
    </source>
</evidence>
<sequence length="290" mass="33119">MRHGQDERNNKNNRYRVPPPRRIRKRARAPSGTRDGLAPGRSPPSRVRRVDNDDLRADTALITHTAHRRRFVIRLHVCVYKTLRCSVTNCSKKNPMKEQSLSDRGRLIDGTSYHSSKGQHVAEFVKGKKKDCEAVAKTVRYQNHMCTVVDEIPLRRLAYRLRQYVDVASEAVEFCCCEYHGASVNHRICMWSSAGSRNDRRFVALASAWVLYLYTSIYGIYGQALLSLSEARKGFPLYAGLCQSEPKEMAFDLATRAPTPDIVATRVAVWRLRGGCTETKYVRSSFHLIR</sequence>
<reference evidence="3 4" key="1">
    <citation type="journal article" date="2019" name="Commun. Biol.">
        <title>The bagworm genome reveals a unique fibroin gene that provides high tensile strength.</title>
        <authorList>
            <person name="Kono N."/>
            <person name="Nakamura H."/>
            <person name="Ohtoshi R."/>
            <person name="Tomita M."/>
            <person name="Numata K."/>
            <person name="Arakawa K."/>
        </authorList>
    </citation>
    <scope>NUCLEOTIDE SEQUENCE [LARGE SCALE GENOMIC DNA]</scope>
</reference>
<organism evidence="3 4">
    <name type="scientific">Eumeta variegata</name>
    <name type="common">Bagworm moth</name>
    <name type="synonym">Eumeta japonica</name>
    <dbReference type="NCBI Taxonomy" id="151549"/>
    <lineage>
        <taxon>Eukaryota</taxon>
        <taxon>Metazoa</taxon>
        <taxon>Ecdysozoa</taxon>
        <taxon>Arthropoda</taxon>
        <taxon>Hexapoda</taxon>
        <taxon>Insecta</taxon>
        <taxon>Pterygota</taxon>
        <taxon>Neoptera</taxon>
        <taxon>Endopterygota</taxon>
        <taxon>Lepidoptera</taxon>
        <taxon>Glossata</taxon>
        <taxon>Ditrysia</taxon>
        <taxon>Tineoidea</taxon>
        <taxon>Psychidae</taxon>
        <taxon>Oiketicinae</taxon>
        <taxon>Eumeta</taxon>
    </lineage>
</organism>
<evidence type="ECO:0000313" key="3">
    <source>
        <dbReference type="EMBL" id="GBP33383.1"/>
    </source>
</evidence>
<proteinExistence type="predicted"/>
<evidence type="ECO:0000313" key="4">
    <source>
        <dbReference type="Proteomes" id="UP000299102"/>
    </source>
</evidence>
<evidence type="ECO:0000256" key="1">
    <source>
        <dbReference type="SAM" id="MobiDB-lite"/>
    </source>
</evidence>
<feature type="compositionally biased region" description="Basic and acidic residues" evidence="1">
    <location>
        <begin position="1"/>
        <end position="10"/>
    </location>
</feature>
<keyword evidence="4" id="KW-1185">Reference proteome</keyword>
<feature type="transmembrane region" description="Helical" evidence="2">
    <location>
        <begin position="202"/>
        <end position="221"/>
    </location>
</feature>
<protein>
    <submittedName>
        <fullName evidence="3">Uncharacterized protein</fullName>
    </submittedName>
</protein>
<keyword evidence="2" id="KW-1133">Transmembrane helix</keyword>
<dbReference type="AlphaFoldDB" id="A0A4C1V3I9"/>
<dbReference type="Proteomes" id="UP000299102">
    <property type="component" value="Unassembled WGS sequence"/>
</dbReference>